<name>A0A381VVA7_9ZZZZ</name>
<sequence>MISSDGLSGECTLADFDTELAIIE</sequence>
<dbReference type="EMBL" id="UINC01009885">
    <property type="protein sequence ID" value="SVA44195.1"/>
    <property type="molecule type" value="Genomic_DNA"/>
</dbReference>
<proteinExistence type="predicted"/>
<reference evidence="1" key="1">
    <citation type="submission" date="2018-05" db="EMBL/GenBank/DDBJ databases">
        <authorList>
            <person name="Lanie J.A."/>
            <person name="Ng W.-L."/>
            <person name="Kazmierczak K.M."/>
            <person name="Andrzejewski T.M."/>
            <person name="Davidsen T.M."/>
            <person name="Wayne K.J."/>
            <person name="Tettelin H."/>
            <person name="Glass J.I."/>
            <person name="Rusch D."/>
            <person name="Podicherti R."/>
            <person name="Tsui H.-C.T."/>
            <person name="Winkler M.E."/>
        </authorList>
    </citation>
    <scope>NUCLEOTIDE SEQUENCE</scope>
</reference>
<organism evidence="1">
    <name type="scientific">marine metagenome</name>
    <dbReference type="NCBI Taxonomy" id="408172"/>
    <lineage>
        <taxon>unclassified sequences</taxon>
        <taxon>metagenomes</taxon>
        <taxon>ecological metagenomes</taxon>
    </lineage>
</organism>
<evidence type="ECO:0000313" key="1">
    <source>
        <dbReference type="EMBL" id="SVA44195.1"/>
    </source>
</evidence>
<gene>
    <name evidence="1" type="ORF">METZ01_LOCUS97049</name>
</gene>
<accession>A0A381VVA7</accession>
<protein>
    <submittedName>
        <fullName evidence="1">Uncharacterized protein</fullName>
    </submittedName>
</protein>
<dbReference type="AlphaFoldDB" id="A0A381VVA7"/>